<dbReference type="InterPro" id="IPR010487">
    <property type="entry name" value="NGRN/Rrg9"/>
</dbReference>
<accession>A0A8K0D940</accession>
<dbReference type="PANTHER" id="PTHR13475">
    <property type="entry name" value="NEUGRIN"/>
    <property type="match status" value="1"/>
</dbReference>
<keyword evidence="2" id="KW-1185">Reference proteome</keyword>
<proteinExistence type="predicted"/>
<evidence type="ECO:0000313" key="2">
    <source>
        <dbReference type="Proteomes" id="UP000801492"/>
    </source>
</evidence>
<protein>
    <recommendedName>
        <fullName evidence="3">Neugrin</fullName>
    </recommendedName>
</protein>
<sequence length="392" mass="46516">MYSIIRTTNQFMRMNVAKQIVRDKRSMPRKRRFIDPGIQRRKEIVNDNQGLEELNDYDFDLEADFMSVGKSHQQHEEEQLLKLEQQKYHIVRQKYFKQKLPNFLTWSDKEQIRYLHSTNPEEWTIEKLSEGFPALPDVIAKITKAAWTKDSEHKIHKHDESVKNNWKMFKEGKLEALPSHLVEHLQKFTNRELSSKPFEIPSEFKSTTTKSLIAPNIKIGTEFSEIISSYKRLKNKGDNDKIKDDFNFTNKNSKVQKAPKTDTYVLNDKTRINRRHTTLSSFKEKIEKLDREGKALVEEKIILDALKEEKLTENTERSIQPVVQVDQLDKYPSSKNSTVITKFDENRKQLMDYPEKIIIPKNKFKRGYTYKLNDCYYDDDGEFLYRVPGMYK</sequence>
<comment type="caution">
    <text evidence="1">The sequence shown here is derived from an EMBL/GenBank/DDBJ whole genome shotgun (WGS) entry which is preliminary data.</text>
</comment>
<dbReference type="EMBL" id="VTPC01002433">
    <property type="protein sequence ID" value="KAF2900049.1"/>
    <property type="molecule type" value="Genomic_DNA"/>
</dbReference>
<evidence type="ECO:0000313" key="1">
    <source>
        <dbReference type="EMBL" id="KAF2900049.1"/>
    </source>
</evidence>
<dbReference type="PANTHER" id="PTHR13475:SF3">
    <property type="entry name" value="NEUGRIN"/>
    <property type="match status" value="1"/>
</dbReference>
<evidence type="ECO:0008006" key="3">
    <source>
        <dbReference type="Google" id="ProtNLM"/>
    </source>
</evidence>
<reference evidence="1" key="1">
    <citation type="submission" date="2019-08" db="EMBL/GenBank/DDBJ databases">
        <title>The genome of the North American firefly Photinus pyralis.</title>
        <authorList>
            <consortium name="Photinus pyralis genome working group"/>
            <person name="Fallon T.R."/>
            <person name="Sander Lower S.E."/>
            <person name="Weng J.-K."/>
        </authorList>
    </citation>
    <scope>NUCLEOTIDE SEQUENCE</scope>
    <source>
        <strain evidence="1">TRF0915ILg1</strain>
        <tissue evidence="1">Whole body</tissue>
    </source>
</reference>
<organism evidence="1 2">
    <name type="scientific">Ignelater luminosus</name>
    <name type="common">Cucubano</name>
    <name type="synonym">Pyrophorus luminosus</name>
    <dbReference type="NCBI Taxonomy" id="2038154"/>
    <lineage>
        <taxon>Eukaryota</taxon>
        <taxon>Metazoa</taxon>
        <taxon>Ecdysozoa</taxon>
        <taxon>Arthropoda</taxon>
        <taxon>Hexapoda</taxon>
        <taxon>Insecta</taxon>
        <taxon>Pterygota</taxon>
        <taxon>Neoptera</taxon>
        <taxon>Endopterygota</taxon>
        <taxon>Coleoptera</taxon>
        <taxon>Polyphaga</taxon>
        <taxon>Elateriformia</taxon>
        <taxon>Elateroidea</taxon>
        <taxon>Elateridae</taxon>
        <taxon>Agrypninae</taxon>
        <taxon>Pyrophorini</taxon>
        <taxon>Ignelater</taxon>
    </lineage>
</organism>
<dbReference type="Proteomes" id="UP000801492">
    <property type="component" value="Unassembled WGS sequence"/>
</dbReference>
<dbReference type="Pfam" id="PF06413">
    <property type="entry name" value="Neugrin"/>
    <property type="match status" value="1"/>
</dbReference>
<dbReference type="OrthoDB" id="6415470at2759"/>
<name>A0A8K0D940_IGNLU</name>
<gene>
    <name evidence="1" type="ORF">ILUMI_06133</name>
</gene>
<dbReference type="AlphaFoldDB" id="A0A8K0D940"/>
<dbReference type="GO" id="GO:0005634">
    <property type="term" value="C:nucleus"/>
    <property type="evidence" value="ECO:0007669"/>
    <property type="project" value="TreeGrafter"/>
</dbReference>